<feature type="chain" id="PRO_5021807698" evidence="1">
    <location>
        <begin position="25"/>
        <end position="262"/>
    </location>
</feature>
<dbReference type="InterPro" id="IPR011990">
    <property type="entry name" value="TPR-like_helical_dom_sf"/>
</dbReference>
<dbReference type="AlphaFoldDB" id="A0A520MIV1"/>
<keyword evidence="1" id="KW-0732">Signal</keyword>
<proteinExistence type="predicted"/>
<evidence type="ECO:0000256" key="1">
    <source>
        <dbReference type="SAM" id="SignalP"/>
    </source>
</evidence>
<dbReference type="Proteomes" id="UP000315889">
    <property type="component" value="Unassembled WGS sequence"/>
</dbReference>
<gene>
    <name evidence="2" type="ORF">EVB03_02735</name>
</gene>
<reference evidence="2 3" key="1">
    <citation type="submission" date="2019-02" db="EMBL/GenBank/DDBJ databases">
        <title>Prokaryotic population dynamics and viral predation in marine succession experiment using metagenomics: the confinement effect.</title>
        <authorList>
            <person name="Haro-Moreno J.M."/>
            <person name="Rodriguez-Valera F."/>
            <person name="Lopez-Perez M."/>
        </authorList>
    </citation>
    <scope>NUCLEOTIDE SEQUENCE [LARGE SCALE GENOMIC DNA]</scope>
    <source>
        <strain evidence="2">MED-G170</strain>
    </source>
</reference>
<protein>
    <submittedName>
        <fullName evidence="2">Uncharacterized protein</fullName>
    </submittedName>
</protein>
<name>A0A520MIV1_9GAMM</name>
<evidence type="ECO:0000313" key="2">
    <source>
        <dbReference type="EMBL" id="RZO21155.1"/>
    </source>
</evidence>
<dbReference type="Pfam" id="PF13181">
    <property type="entry name" value="TPR_8"/>
    <property type="match status" value="1"/>
</dbReference>
<sequence length="262" mass="29457">MKFIGKRGRLVIALTLGLLLQGCASPTTKSSAGGPDAKAAYQQHVNLAKQYIGLKNRELARIHLSKAERFQNAVDKARLSELYNGYALLYQSELEMELAEKYYRKALVSDATDSVARYNFSSFLYNQERFEEALEQIVLVSEDLDYRRRPQAFYITGLVQIRLGDAVGALKSFERATQLAAQFALPYLEIAKIYFDQKNDELAKQSVLHYIGLAGETAEGLWLLVQTELRMGNSQAVLENGTKLKILFPGSDEVVKYEGLLK</sequence>
<dbReference type="Gene3D" id="1.25.40.10">
    <property type="entry name" value="Tetratricopeptide repeat domain"/>
    <property type="match status" value="1"/>
</dbReference>
<dbReference type="EMBL" id="SHBP01000002">
    <property type="protein sequence ID" value="RZO21155.1"/>
    <property type="molecule type" value="Genomic_DNA"/>
</dbReference>
<dbReference type="SUPFAM" id="SSF48452">
    <property type="entry name" value="TPR-like"/>
    <property type="match status" value="1"/>
</dbReference>
<dbReference type="PROSITE" id="PS51257">
    <property type="entry name" value="PROKAR_LIPOPROTEIN"/>
    <property type="match status" value="1"/>
</dbReference>
<accession>A0A520MIV1</accession>
<organism evidence="2 3">
    <name type="scientific">SAR92 clade bacterium</name>
    <dbReference type="NCBI Taxonomy" id="2315479"/>
    <lineage>
        <taxon>Bacteria</taxon>
        <taxon>Pseudomonadati</taxon>
        <taxon>Pseudomonadota</taxon>
        <taxon>Gammaproteobacteria</taxon>
        <taxon>Cellvibrionales</taxon>
        <taxon>Porticoccaceae</taxon>
        <taxon>SAR92 clade</taxon>
    </lineage>
</organism>
<dbReference type="InterPro" id="IPR019734">
    <property type="entry name" value="TPR_rpt"/>
</dbReference>
<comment type="caution">
    <text evidence="2">The sequence shown here is derived from an EMBL/GenBank/DDBJ whole genome shotgun (WGS) entry which is preliminary data.</text>
</comment>
<evidence type="ECO:0000313" key="3">
    <source>
        <dbReference type="Proteomes" id="UP000315889"/>
    </source>
</evidence>
<dbReference type="SMART" id="SM00028">
    <property type="entry name" value="TPR"/>
    <property type="match status" value="3"/>
</dbReference>
<feature type="signal peptide" evidence="1">
    <location>
        <begin position="1"/>
        <end position="24"/>
    </location>
</feature>